<dbReference type="EMBL" id="AB366653">
    <property type="protein sequence ID" value="BAG41449.1"/>
    <property type="molecule type" value="Genomic_DNA"/>
</dbReference>
<evidence type="ECO:0000256" key="1">
    <source>
        <dbReference type="SAM" id="MobiDB-lite"/>
    </source>
</evidence>
<accession>B2ZXM3</accession>
<name>B2ZXM3_9CAUD</name>
<keyword evidence="3" id="KW-1185">Reference proteome</keyword>
<evidence type="ECO:0000313" key="3">
    <source>
        <dbReference type="Proteomes" id="UP000001034"/>
    </source>
</evidence>
<sequence length="54" mass="5684">MVAHTLMVSGVVVALIGLIGGSSATPNTWDCDSRGRRHTATGLLRRNRGPLSHS</sequence>
<organism evidence="2 3">
    <name type="scientific">Ralstonia phage phiRSL1</name>
    <dbReference type="NCBI Taxonomy" id="1980924"/>
    <lineage>
        <taxon>Viruses</taxon>
        <taxon>Duplodnaviria</taxon>
        <taxon>Heunggongvirae</taxon>
        <taxon>Uroviricota</taxon>
        <taxon>Caudoviricetes</taxon>
        <taxon>Mieseafarmvirus</taxon>
        <taxon>Mieseafarmvirus RSL1</taxon>
    </lineage>
</organism>
<reference evidence="2 3" key="1">
    <citation type="journal article" date="2010" name="Virology">
        <title>A jumbo phage infecting the phytopathogen Ralstonia solanacearum defines a new lineage of the Myoviridae family.</title>
        <authorList>
            <person name="Yamada T."/>
            <person name="Satoh S."/>
            <person name="Ishikawa H."/>
            <person name="Fujiwara A."/>
            <person name="Kawasaki T."/>
            <person name="Fujie M."/>
            <person name="Ogata H."/>
        </authorList>
    </citation>
    <scope>NUCLEOTIDE SEQUENCE [LARGE SCALE GENOMIC DNA]</scope>
</reference>
<dbReference type="RefSeq" id="YP_001949879.1">
    <property type="nucleotide sequence ID" value="NC_010811.2"/>
</dbReference>
<dbReference type="KEGG" id="vg:6369912"/>
<proteinExistence type="predicted"/>
<dbReference type="Proteomes" id="UP000001034">
    <property type="component" value="Segment"/>
</dbReference>
<feature type="region of interest" description="Disordered" evidence="1">
    <location>
        <begin position="30"/>
        <end position="54"/>
    </location>
</feature>
<protein>
    <submittedName>
        <fullName evidence="2">Uncharacterized protein</fullName>
    </submittedName>
</protein>
<dbReference type="GeneID" id="6369912"/>
<evidence type="ECO:0000313" key="2">
    <source>
        <dbReference type="EMBL" id="BAG41449.1"/>
    </source>
</evidence>